<dbReference type="AlphaFoldDB" id="A0A4P8HNQ7"/>
<reference evidence="3 4" key="1">
    <citation type="submission" date="2019-05" db="EMBL/GenBank/DDBJ databases">
        <title>Draft Genome Sequences of Six Type Strains of the Genus Massilia.</title>
        <authorList>
            <person name="Miess H."/>
            <person name="Frediansyhah A."/>
            <person name="Gross H."/>
        </authorList>
    </citation>
    <scope>NUCLEOTIDE SEQUENCE [LARGE SCALE GENOMIC DNA]</scope>
    <source>
        <strain evidence="3 4">DSMZ 26121</strain>
    </source>
</reference>
<gene>
    <name evidence="3" type="ORF">FCL38_06135</name>
    <name evidence="2" type="ORF">FHS02_000831</name>
</gene>
<dbReference type="RefSeq" id="WP_137312936.1">
    <property type="nucleotide sequence ID" value="NZ_CP040017.1"/>
</dbReference>
<organism evidence="2 5">
    <name type="scientific">Pseudoduganella umbonata</name>
    <dbReference type="NCBI Taxonomy" id="864828"/>
    <lineage>
        <taxon>Bacteria</taxon>
        <taxon>Pseudomonadati</taxon>
        <taxon>Pseudomonadota</taxon>
        <taxon>Betaproteobacteria</taxon>
        <taxon>Burkholderiales</taxon>
        <taxon>Oxalobacteraceae</taxon>
        <taxon>Telluria group</taxon>
        <taxon>Pseudoduganella</taxon>
    </lineage>
</organism>
<dbReference type="EMBL" id="JACHXS010000001">
    <property type="protein sequence ID" value="MBB3220044.1"/>
    <property type="molecule type" value="Genomic_DNA"/>
</dbReference>
<feature type="region of interest" description="Disordered" evidence="1">
    <location>
        <begin position="161"/>
        <end position="188"/>
    </location>
</feature>
<evidence type="ECO:0000313" key="2">
    <source>
        <dbReference type="EMBL" id="MBB3220044.1"/>
    </source>
</evidence>
<keyword evidence="4" id="KW-1185">Reference proteome</keyword>
<accession>A0A4P8HNQ7</accession>
<evidence type="ECO:0000313" key="5">
    <source>
        <dbReference type="Proteomes" id="UP000584325"/>
    </source>
</evidence>
<dbReference type="Proteomes" id="UP000584325">
    <property type="component" value="Unassembled WGS sequence"/>
</dbReference>
<protein>
    <submittedName>
        <fullName evidence="2">Uncharacterized protein</fullName>
    </submittedName>
</protein>
<dbReference type="EMBL" id="CP040017">
    <property type="protein sequence ID" value="QCP10050.1"/>
    <property type="molecule type" value="Genomic_DNA"/>
</dbReference>
<name>A0A4P8HNQ7_9BURK</name>
<evidence type="ECO:0000256" key="1">
    <source>
        <dbReference type="SAM" id="MobiDB-lite"/>
    </source>
</evidence>
<proteinExistence type="predicted"/>
<reference evidence="2 5" key="2">
    <citation type="submission" date="2020-08" db="EMBL/GenBank/DDBJ databases">
        <title>Genomic Encyclopedia of Type Strains, Phase III (KMG-III): the genomes of soil and plant-associated and newly described type strains.</title>
        <authorList>
            <person name="Whitman W."/>
        </authorList>
    </citation>
    <scope>NUCLEOTIDE SEQUENCE [LARGE SCALE GENOMIC DNA]</scope>
    <source>
        <strain evidence="2 5">CECT 7753</strain>
    </source>
</reference>
<evidence type="ECO:0000313" key="3">
    <source>
        <dbReference type="EMBL" id="QCP10050.1"/>
    </source>
</evidence>
<dbReference type="Proteomes" id="UP000298763">
    <property type="component" value="Chromosome"/>
</dbReference>
<evidence type="ECO:0000313" key="4">
    <source>
        <dbReference type="Proteomes" id="UP000298763"/>
    </source>
</evidence>
<sequence>MDRQRADRRLLDYKPELELPPVDEVAAPSDGGSRGDYGELDFAVRLLEARSAAELAPVLADLVGPAANARQAAAREPVLRVLQRAARMIFPLDATGAPADLKRKASAVFGLELEGLSPEDKEFEVARHFVRLASDAARQALARAAQPPGQAAQQALMQAARRNAPGLLRQRSRPAEPAGPQGGNWRRRGQRIQIIDL</sequence>
<dbReference type="OrthoDB" id="883703at2"/>